<evidence type="ECO:0000313" key="2">
    <source>
        <dbReference type="Proteomes" id="UP000285523"/>
    </source>
</evidence>
<dbReference type="InterPro" id="IPR036188">
    <property type="entry name" value="FAD/NAD-bd_sf"/>
</dbReference>
<dbReference type="RefSeq" id="WP_119855700.1">
    <property type="nucleotide sequence ID" value="NZ_QYYD01000005.1"/>
</dbReference>
<dbReference type="Proteomes" id="UP000285523">
    <property type="component" value="Unassembled WGS sequence"/>
</dbReference>
<dbReference type="InterPro" id="IPR050816">
    <property type="entry name" value="Flavin-dep_Halogenase_NPB"/>
</dbReference>
<dbReference type="Gene3D" id="3.30.9.100">
    <property type="match status" value="1"/>
</dbReference>
<dbReference type="GO" id="GO:0004497">
    <property type="term" value="F:monooxygenase activity"/>
    <property type="evidence" value="ECO:0007669"/>
    <property type="project" value="InterPro"/>
</dbReference>
<dbReference type="EMBL" id="QYYD01000005">
    <property type="protein sequence ID" value="RJF76227.1"/>
    <property type="molecule type" value="Genomic_DNA"/>
</dbReference>
<protein>
    <submittedName>
        <fullName evidence="1">Dehydrogenase</fullName>
    </submittedName>
</protein>
<comment type="caution">
    <text evidence="1">The sequence shown here is derived from an EMBL/GenBank/DDBJ whole genome shotgun (WGS) entry which is preliminary data.</text>
</comment>
<sequence>MDRVAVIGGGVAGLSAARRLLLVGHRPILISPDPAVPNRGETLSPKATTLLEALQWSHLLDADSALPGEGRFSVWGDATLRKAPDHEGLGYHLDRVQFERLMRTALLAGNVERISSSVTAMTHRPGGVELTLADGATISAAAAIDCTGRAALSSGAAAERRRLDRLVAAWRVLDLPDDADTAAATLVEAVELGWWYMSPLPGRRMMLGLFTDSDLLPTGVAQDGARWAGLAAGTHAIAPRLGSLGLDAVAAGAAPAMAPAASVTVSRLIEGRIVRAGDAAAALDPVGANGIATALWSGLHAAAAALALIRGEAGVASTYERDYLQGVSHQLATQRAMYASEPRFAAAPFWRRRQTEPFTTDHKEETA</sequence>
<dbReference type="PANTHER" id="PTHR43747:SF1">
    <property type="entry name" value="SLR1998 PROTEIN"/>
    <property type="match status" value="1"/>
</dbReference>
<accession>A0A418VJC2</accession>
<dbReference type="InterPro" id="IPR006905">
    <property type="entry name" value="Flavin_halogenase"/>
</dbReference>
<name>A0A418VJC2_RHOPL</name>
<organism evidence="1 2">
    <name type="scientific">Rhodopseudomonas palustris</name>
    <dbReference type="NCBI Taxonomy" id="1076"/>
    <lineage>
        <taxon>Bacteria</taxon>
        <taxon>Pseudomonadati</taxon>
        <taxon>Pseudomonadota</taxon>
        <taxon>Alphaproteobacteria</taxon>
        <taxon>Hyphomicrobiales</taxon>
        <taxon>Nitrobacteraceae</taxon>
        <taxon>Rhodopseudomonas</taxon>
    </lineage>
</organism>
<dbReference type="OrthoDB" id="9799983at2"/>
<dbReference type="SUPFAM" id="SSF51905">
    <property type="entry name" value="FAD/NAD(P)-binding domain"/>
    <property type="match status" value="1"/>
</dbReference>
<proteinExistence type="predicted"/>
<dbReference type="PANTHER" id="PTHR43747">
    <property type="entry name" value="FAD-BINDING PROTEIN"/>
    <property type="match status" value="1"/>
</dbReference>
<gene>
    <name evidence="1" type="ORF">D4Q52_06275</name>
</gene>
<dbReference type="Gene3D" id="3.50.50.60">
    <property type="entry name" value="FAD/NAD(P)-binding domain"/>
    <property type="match status" value="1"/>
</dbReference>
<dbReference type="AlphaFoldDB" id="A0A418VJC2"/>
<evidence type="ECO:0000313" key="1">
    <source>
        <dbReference type="EMBL" id="RJF76227.1"/>
    </source>
</evidence>
<dbReference type="Pfam" id="PF04820">
    <property type="entry name" value="Trp_halogenase"/>
    <property type="match status" value="1"/>
</dbReference>
<dbReference type="PRINTS" id="PR00420">
    <property type="entry name" value="RNGMNOXGNASE"/>
</dbReference>
<reference evidence="1 2" key="1">
    <citation type="submission" date="2018-09" db="EMBL/GenBank/DDBJ databases">
        <title>Draft genome sequence of Rhodopseudomonas palustris 2.1.18.</title>
        <authorList>
            <person name="Robertson S.L."/>
            <person name="Meyer T.E."/>
            <person name="Kyndt J.A."/>
        </authorList>
    </citation>
    <scope>NUCLEOTIDE SEQUENCE [LARGE SCALE GENOMIC DNA]</scope>
    <source>
        <strain evidence="1 2">2.1.18</strain>
    </source>
</reference>